<dbReference type="AlphaFoldDB" id="A0A182NNQ8"/>
<reference evidence="1" key="2">
    <citation type="submission" date="2020-05" db="UniProtKB">
        <authorList>
            <consortium name="EnsemblMetazoa"/>
        </authorList>
    </citation>
    <scope>IDENTIFICATION</scope>
    <source>
        <strain evidence="1">WRAIR2</strain>
    </source>
</reference>
<reference evidence="2" key="1">
    <citation type="submission" date="2013-03" db="EMBL/GenBank/DDBJ databases">
        <title>The Genome Sequence of Anopheles dirus WRAIR2.</title>
        <authorList>
            <consortium name="The Broad Institute Genomics Platform"/>
            <person name="Neafsey D.E."/>
            <person name="Walton C."/>
            <person name="Walker B."/>
            <person name="Young S.K."/>
            <person name="Zeng Q."/>
            <person name="Gargeya S."/>
            <person name="Fitzgerald M."/>
            <person name="Haas B."/>
            <person name="Abouelleil A."/>
            <person name="Allen A.W."/>
            <person name="Alvarado L."/>
            <person name="Arachchi H.M."/>
            <person name="Berlin A.M."/>
            <person name="Chapman S.B."/>
            <person name="Gainer-Dewar J."/>
            <person name="Goldberg J."/>
            <person name="Griggs A."/>
            <person name="Gujja S."/>
            <person name="Hansen M."/>
            <person name="Howarth C."/>
            <person name="Imamovic A."/>
            <person name="Ireland A."/>
            <person name="Larimer J."/>
            <person name="McCowan C."/>
            <person name="Murphy C."/>
            <person name="Pearson M."/>
            <person name="Poon T.W."/>
            <person name="Priest M."/>
            <person name="Roberts A."/>
            <person name="Saif S."/>
            <person name="Shea T."/>
            <person name="Sisk P."/>
            <person name="Sykes S."/>
            <person name="Wortman J."/>
            <person name="Nusbaum C."/>
            <person name="Birren B."/>
        </authorList>
    </citation>
    <scope>NUCLEOTIDE SEQUENCE [LARGE SCALE GENOMIC DNA]</scope>
    <source>
        <strain evidence="2">WRAIR2</strain>
    </source>
</reference>
<keyword evidence="2" id="KW-1185">Reference proteome</keyword>
<evidence type="ECO:0000313" key="2">
    <source>
        <dbReference type="Proteomes" id="UP000075884"/>
    </source>
</evidence>
<sequence>MERSRQQRNPIYLIVDDEHKNGALEANLHDMLDREEDVIEDHDDYEMELDE</sequence>
<name>A0A182NNQ8_9DIPT</name>
<accession>A0A182NNQ8</accession>
<proteinExistence type="predicted"/>
<dbReference type="EnsemblMetazoa" id="ADIR009293-RA">
    <property type="protein sequence ID" value="ADIR009293-PA"/>
    <property type="gene ID" value="ADIR009293"/>
</dbReference>
<evidence type="ECO:0000313" key="1">
    <source>
        <dbReference type="EnsemblMetazoa" id="ADIR009293-PA"/>
    </source>
</evidence>
<dbReference type="VEuPathDB" id="VectorBase:ADIR009293"/>
<dbReference type="Proteomes" id="UP000075884">
    <property type="component" value="Unassembled WGS sequence"/>
</dbReference>
<protein>
    <submittedName>
        <fullName evidence="1">Uncharacterized protein</fullName>
    </submittedName>
</protein>
<organism evidence="1 2">
    <name type="scientific">Anopheles dirus</name>
    <dbReference type="NCBI Taxonomy" id="7168"/>
    <lineage>
        <taxon>Eukaryota</taxon>
        <taxon>Metazoa</taxon>
        <taxon>Ecdysozoa</taxon>
        <taxon>Arthropoda</taxon>
        <taxon>Hexapoda</taxon>
        <taxon>Insecta</taxon>
        <taxon>Pterygota</taxon>
        <taxon>Neoptera</taxon>
        <taxon>Endopterygota</taxon>
        <taxon>Diptera</taxon>
        <taxon>Nematocera</taxon>
        <taxon>Culicoidea</taxon>
        <taxon>Culicidae</taxon>
        <taxon>Anophelinae</taxon>
        <taxon>Anopheles</taxon>
    </lineage>
</organism>